<sequence>MNIHRKPYLYKLRTNKNFTVYMLSIYWQVNEQCYADSFFSSPDSFDWRTKASVLLHFAGG</sequence>
<protein>
    <submittedName>
        <fullName evidence="1">Uncharacterized protein</fullName>
    </submittedName>
</protein>
<name>A0A1V8M1H4_9GAMM</name>
<dbReference type="AlphaFoldDB" id="A0A1V8M1H4"/>
<gene>
    <name evidence="1" type="ORF">AU255_17970</name>
</gene>
<keyword evidence="2" id="KW-1185">Reference proteome</keyword>
<reference evidence="1 2" key="1">
    <citation type="submission" date="2015-12" db="EMBL/GenBank/DDBJ databases">
        <authorList>
            <person name="Shamseldin A."/>
            <person name="Moawad H."/>
            <person name="Abd El-Rahim W.M."/>
            <person name="Sadowsky M.J."/>
        </authorList>
    </citation>
    <scope>NUCLEOTIDE SEQUENCE [LARGE SCALE GENOMIC DNA]</scope>
    <source>
        <strain evidence="1 2">WF1</strain>
    </source>
</reference>
<organism evidence="1 2">
    <name type="scientific">Methyloprofundus sedimenti</name>
    <dbReference type="NCBI Taxonomy" id="1420851"/>
    <lineage>
        <taxon>Bacteria</taxon>
        <taxon>Pseudomonadati</taxon>
        <taxon>Pseudomonadota</taxon>
        <taxon>Gammaproteobacteria</taxon>
        <taxon>Methylococcales</taxon>
        <taxon>Methylococcaceae</taxon>
        <taxon>Methyloprofundus</taxon>
    </lineage>
</organism>
<evidence type="ECO:0000313" key="2">
    <source>
        <dbReference type="Proteomes" id="UP000191980"/>
    </source>
</evidence>
<dbReference type="STRING" id="1420851.AU255_17970"/>
<proteinExistence type="predicted"/>
<accession>A0A1V8M1H4</accession>
<dbReference type="Proteomes" id="UP000191980">
    <property type="component" value="Unassembled WGS sequence"/>
</dbReference>
<comment type="caution">
    <text evidence="1">The sequence shown here is derived from an EMBL/GenBank/DDBJ whole genome shotgun (WGS) entry which is preliminary data.</text>
</comment>
<dbReference type="EMBL" id="LPUF01000004">
    <property type="protein sequence ID" value="OQK15358.1"/>
    <property type="molecule type" value="Genomic_DNA"/>
</dbReference>
<evidence type="ECO:0000313" key="1">
    <source>
        <dbReference type="EMBL" id="OQK15358.1"/>
    </source>
</evidence>